<reference evidence="5 6" key="1">
    <citation type="journal article" date="2017" name="Mol. Biol. Evol.">
        <title>The 4-celled Tetrabaena socialis nuclear genome reveals the essential components for genetic control of cell number at the origin of multicellularity in the volvocine lineage.</title>
        <authorList>
            <person name="Featherston J."/>
            <person name="Arakaki Y."/>
            <person name="Hanschen E.R."/>
            <person name="Ferris P.J."/>
            <person name="Michod R.E."/>
            <person name="Olson B.J.S.C."/>
            <person name="Nozaki H."/>
            <person name="Durand P.M."/>
        </authorList>
    </citation>
    <scope>NUCLEOTIDE SEQUENCE [LARGE SCALE GENOMIC DNA]</scope>
    <source>
        <strain evidence="5 6">NIES-571</strain>
    </source>
</reference>
<evidence type="ECO:0000313" key="5">
    <source>
        <dbReference type="EMBL" id="PNH02993.1"/>
    </source>
</evidence>
<keyword evidence="1" id="KW-0547">Nucleotide-binding</keyword>
<gene>
    <name evidence="5" type="ORF">TSOC_010974</name>
</gene>
<proteinExistence type="predicted"/>
<dbReference type="EMBL" id="PGGS01000564">
    <property type="protein sequence ID" value="PNH02993.1"/>
    <property type="molecule type" value="Genomic_DNA"/>
</dbReference>
<organism evidence="5 6">
    <name type="scientific">Tetrabaena socialis</name>
    <dbReference type="NCBI Taxonomy" id="47790"/>
    <lineage>
        <taxon>Eukaryota</taxon>
        <taxon>Viridiplantae</taxon>
        <taxon>Chlorophyta</taxon>
        <taxon>core chlorophytes</taxon>
        <taxon>Chlorophyceae</taxon>
        <taxon>CS clade</taxon>
        <taxon>Chlamydomonadales</taxon>
        <taxon>Tetrabaenaceae</taxon>
        <taxon>Tetrabaena</taxon>
    </lineage>
</organism>
<name>A0A2J7ZRV2_9CHLO</name>
<evidence type="ECO:0000256" key="1">
    <source>
        <dbReference type="ARBA" id="ARBA00022741"/>
    </source>
</evidence>
<dbReference type="AlphaFoldDB" id="A0A2J7ZRV2"/>
<evidence type="ECO:0000256" key="3">
    <source>
        <dbReference type="ARBA" id="ARBA00022840"/>
    </source>
</evidence>
<dbReference type="PANTHER" id="PTHR35372:SF2">
    <property type="entry name" value="SF3 HELICASE DOMAIN-CONTAINING PROTEIN"/>
    <property type="match status" value="1"/>
</dbReference>
<dbReference type="PANTHER" id="PTHR35372">
    <property type="entry name" value="ATP BINDING PROTEIN-RELATED"/>
    <property type="match status" value="1"/>
</dbReference>
<evidence type="ECO:0000259" key="4">
    <source>
        <dbReference type="PROSITE" id="PS51206"/>
    </source>
</evidence>
<dbReference type="GO" id="GO:0005524">
    <property type="term" value="F:ATP binding"/>
    <property type="evidence" value="ECO:0007669"/>
    <property type="project" value="UniProtKB-KW"/>
</dbReference>
<evidence type="ECO:0000313" key="6">
    <source>
        <dbReference type="Proteomes" id="UP000236333"/>
    </source>
</evidence>
<sequence>MSSSLSSLSRLSDLSDLSEYLEKLSSFLRAHFPNCILIPTKSNSKVPVEGASNSKNPLVVHKGVSIDKLWKDWDEKHKDNCSKGLLIVMRSHMLVLDVDDEDVAHRLLEDFPTLKRTATQKTSSGYHFFFRRTAACDQMGLFDKARCLFDSDKNVLPIDIKTVCSTGTGGAISIFPSPNKKWIRALYDHPPIDLPDDLFEYILDHGLPIAPDLSIIHAGIKSGEAWTTTRCENKVLFQADSTAIELINFNFPGEESAKIDFLKATLKASTVATKNKLAFLKNAHAGAVGHAIRHQFGLGWAIIVNNNNININTDSEFARTPDSAFDTILISSGILADIIAINERDVYTFHADTGLWRIGSVNKAACLIRKAAGSGVLKNVLNEIDIKYLQSCDGPVKVLRSIITTFEDAKFTERLNKLPDGCIAFDNGLYDVRKDTLRPFLREDFISATIGYSYTAKSSGLEDYEFVRDFYSQVLPVQEEREYFQMAIARALFAPKNQAKMFMILCDERDGSNGKTTLMRAVESVFGDYRAFTERDFLYEASASPNAAAANFLAYIGKRLAFFDEPSSSDGLIKRLDTRRLKDLTSGDSRIRGRMLHSSDIVDARWEALIVIACNESNFPSIDATDAPFVKRMKALKMRSLFLPPPQYQKRIEDGDDLYIFQMGDDEFKERLNTRARMAHMHILMDAFRLTMDALVEPACIAEMVDKIILSSDPRVLKATEFIEQHIDFNPVRTKEAASKHYYAWITQKDLLNCFWDWYSEDDSRGNREFRKHLDKSLDKKSSWKGVLQRAMEAKGRRVITIHPVVDAVQTTLLAFDRVSWKSTKDDVSF</sequence>
<comment type="caution">
    <text evidence="5">The sequence shown here is derived from an EMBL/GenBank/DDBJ whole genome shotgun (WGS) entry which is preliminary data.</text>
</comment>
<protein>
    <submittedName>
        <fullName evidence="5">Putative helicase</fullName>
    </submittedName>
</protein>
<dbReference type="GO" id="GO:0004386">
    <property type="term" value="F:helicase activity"/>
    <property type="evidence" value="ECO:0007669"/>
    <property type="project" value="UniProtKB-KW"/>
</dbReference>
<dbReference type="Proteomes" id="UP000236333">
    <property type="component" value="Unassembled WGS sequence"/>
</dbReference>
<keyword evidence="3" id="KW-0067">ATP-binding</keyword>
<evidence type="ECO:0000256" key="2">
    <source>
        <dbReference type="ARBA" id="ARBA00022801"/>
    </source>
</evidence>
<accession>A0A2J7ZRV2</accession>
<keyword evidence="6" id="KW-1185">Reference proteome</keyword>
<dbReference type="Pfam" id="PF09250">
    <property type="entry name" value="Prim-Pol"/>
    <property type="match status" value="1"/>
</dbReference>
<keyword evidence="2" id="KW-0378">Hydrolase</keyword>
<keyword evidence="5" id="KW-0347">Helicase</keyword>
<dbReference type="InterPro" id="IPR014015">
    <property type="entry name" value="Helicase_SF3_DNA-vir"/>
</dbReference>
<dbReference type="PROSITE" id="PS51206">
    <property type="entry name" value="SF3_HELICASE_1"/>
    <property type="match status" value="1"/>
</dbReference>
<feature type="domain" description="SF3 helicase" evidence="4">
    <location>
        <begin position="479"/>
        <end position="658"/>
    </location>
</feature>
<dbReference type="InterPro" id="IPR051620">
    <property type="entry name" value="ORF904-like_C"/>
</dbReference>
<dbReference type="GO" id="GO:0016787">
    <property type="term" value="F:hydrolase activity"/>
    <property type="evidence" value="ECO:0007669"/>
    <property type="project" value="UniProtKB-KW"/>
</dbReference>
<dbReference type="InterPro" id="IPR015330">
    <property type="entry name" value="DNA_primase/pol_bifunc_N"/>
</dbReference>